<keyword evidence="4" id="KW-0658">Purine biosynthesis</keyword>
<dbReference type="InterPro" id="IPR036477">
    <property type="entry name" value="Formyl_transf_N_sf"/>
</dbReference>
<dbReference type="GO" id="GO:0004644">
    <property type="term" value="F:phosphoribosylglycinamide formyltransferase activity"/>
    <property type="evidence" value="ECO:0007669"/>
    <property type="project" value="UniProtKB-EC"/>
</dbReference>
<dbReference type="GO" id="GO:0005829">
    <property type="term" value="C:cytosol"/>
    <property type="evidence" value="ECO:0007669"/>
    <property type="project" value="TreeGrafter"/>
</dbReference>
<sequence length="184" mass="21156">MRNRRAIILISGSGTNMQAIYEKCKVIDIMHVFSDRDCYGIERARSLGLQADYVKADFFKTVHEYVLKEKIELIILAGFLRKVPEWFFSGAPPILNIHPALLPKYGGKGCYGEHVHEKVLHANEKFSGATVHIIDENYDKGRIYLRSFVNIEGLKTKEEIQQKVLKTEHNVYNLAITSFVREEL</sequence>
<reference evidence="6 7" key="1">
    <citation type="submission" date="2018-04" db="EMBL/GenBank/DDBJ databases">
        <title>Genomic Encyclopedia of Type Strains, Phase IV (KMG-IV): sequencing the most valuable type-strain genomes for metagenomic binning, comparative biology and taxonomic classification.</title>
        <authorList>
            <person name="Goeker M."/>
        </authorList>
    </citation>
    <scope>NUCLEOTIDE SEQUENCE [LARGE SCALE GENOMIC DNA]</scope>
    <source>
        <strain evidence="6 7">DSM 20705</strain>
    </source>
</reference>
<dbReference type="GO" id="GO:0006189">
    <property type="term" value="P:'de novo' IMP biosynthetic process"/>
    <property type="evidence" value="ECO:0007669"/>
    <property type="project" value="TreeGrafter"/>
</dbReference>
<name>A0A2U1E5T8_9FIRM</name>
<dbReference type="EC" id="2.1.2.2" evidence="2"/>
<dbReference type="Gene3D" id="3.40.50.170">
    <property type="entry name" value="Formyl transferase, N-terminal domain"/>
    <property type="match status" value="1"/>
</dbReference>
<evidence type="ECO:0000259" key="5">
    <source>
        <dbReference type="Pfam" id="PF00551"/>
    </source>
</evidence>
<dbReference type="PANTHER" id="PTHR43369:SF2">
    <property type="entry name" value="PHOSPHORIBOSYLGLYCINAMIDE FORMYLTRANSFERASE"/>
    <property type="match status" value="1"/>
</dbReference>
<dbReference type="EMBL" id="QEKV01000002">
    <property type="protein sequence ID" value="PVY95318.1"/>
    <property type="molecule type" value="Genomic_DNA"/>
</dbReference>
<evidence type="ECO:0000256" key="4">
    <source>
        <dbReference type="ARBA" id="ARBA00022755"/>
    </source>
</evidence>
<dbReference type="InterPro" id="IPR002376">
    <property type="entry name" value="Formyl_transf_N"/>
</dbReference>
<keyword evidence="7" id="KW-1185">Reference proteome</keyword>
<dbReference type="AlphaFoldDB" id="A0A2U1E5T8"/>
<evidence type="ECO:0000313" key="6">
    <source>
        <dbReference type="EMBL" id="PVY95318.1"/>
    </source>
</evidence>
<dbReference type="PANTHER" id="PTHR43369">
    <property type="entry name" value="PHOSPHORIBOSYLGLYCINAMIDE FORMYLTRANSFERASE"/>
    <property type="match status" value="1"/>
</dbReference>
<keyword evidence="3 6" id="KW-0808">Transferase</keyword>
<comment type="caution">
    <text evidence="6">The sequence shown here is derived from an EMBL/GenBank/DDBJ whole genome shotgun (WGS) entry which is preliminary data.</text>
</comment>
<evidence type="ECO:0000256" key="1">
    <source>
        <dbReference type="ARBA" id="ARBA00005054"/>
    </source>
</evidence>
<dbReference type="RefSeq" id="WP_116479764.1">
    <property type="nucleotide sequence ID" value="NZ_QEKV01000002.1"/>
</dbReference>
<evidence type="ECO:0000313" key="7">
    <source>
        <dbReference type="Proteomes" id="UP000245793"/>
    </source>
</evidence>
<evidence type="ECO:0000256" key="2">
    <source>
        <dbReference type="ARBA" id="ARBA00012254"/>
    </source>
</evidence>
<dbReference type="Proteomes" id="UP000245793">
    <property type="component" value="Unassembled WGS sequence"/>
</dbReference>
<accession>A0A2U1E5T8</accession>
<gene>
    <name evidence="6" type="ORF">C7381_102208</name>
</gene>
<protein>
    <recommendedName>
        <fullName evidence="2">phosphoribosylglycinamide formyltransferase 1</fullName>
        <ecNumber evidence="2">2.1.2.2</ecNumber>
    </recommendedName>
</protein>
<evidence type="ECO:0000256" key="3">
    <source>
        <dbReference type="ARBA" id="ARBA00022679"/>
    </source>
</evidence>
<proteinExistence type="predicted"/>
<feature type="domain" description="Formyl transferase N-terminal" evidence="5">
    <location>
        <begin position="5"/>
        <end position="175"/>
    </location>
</feature>
<dbReference type="Pfam" id="PF00551">
    <property type="entry name" value="Formyl_trans_N"/>
    <property type="match status" value="1"/>
</dbReference>
<organism evidence="6 7">
    <name type="scientific">Ezakiella coagulans</name>
    <dbReference type="NCBI Taxonomy" id="46507"/>
    <lineage>
        <taxon>Bacteria</taxon>
        <taxon>Bacillati</taxon>
        <taxon>Bacillota</taxon>
        <taxon>Tissierellia</taxon>
        <taxon>Ezakiella</taxon>
    </lineage>
</organism>
<dbReference type="SUPFAM" id="SSF53328">
    <property type="entry name" value="Formyltransferase"/>
    <property type="match status" value="1"/>
</dbReference>
<comment type="pathway">
    <text evidence="1">Purine metabolism; IMP biosynthesis via de novo pathway; N(2)-formyl-N(1)-(5-phospho-D-ribosyl)glycinamide from N(1)-(5-phospho-D-ribosyl)glycinamide (10-formyl THF route): step 1/1.</text>
</comment>